<name>A0A128A2R3_9ARCH</name>
<feature type="region of interest" description="Disordered" evidence="1">
    <location>
        <begin position="93"/>
        <end position="113"/>
    </location>
</feature>
<evidence type="ECO:0000256" key="1">
    <source>
        <dbReference type="SAM" id="MobiDB-lite"/>
    </source>
</evidence>
<sequence>MTSFDANKIRKDLATLRKLPKIKEVIALRKRLQKELDKLTKTKPVITQPSKKEKTIFSNKKRSGKMKRYHNYIRQIQNSYPDLTYLEIRKQLARRKRGEDVPIPDAVWENPSP</sequence>
<evidence type="ECO:0000313" key="3">
    <source>
        <dbReference type="Proteomes" id="UP000196239"/>
    </source>
</evidence>
<evidence type="ECO:0000313" key="2">
    <source>
        <dbReference type="EMBL" id="CUR51618.1"/>
    </source>
</evidence>
<gene>
    <name evidence="2" type="ORF">NDEV_0853</name>
</gene>
<keyword evidence="3" id="KW-1185">Reference proteome</keyword>
<dbReference type="Proteomes" id="UP000196239">
    <property type="component" value="Chromosome 1"/>
</dbReference>
<proteinExistence type="predicted"/>
<accession>A0A128A2R3</accession>
<organism evidence="2 3">
    <name type="scientific">Nitrosotalea devaniterrae</name>
    <dbReference type="NCBI Taxonomy" id="1078905"/>
    <lineage>
        <taxon>Archaea</taxon>
        <taxon>Nitrososphaerota</taxon>
        <taxon>Nitrososphaeria</taxon>
        <taxon>Nitrosotaleales</taxon>
        <taxon>Nitrosotaleaceae</taxon>
        <taxon>Nitrosotalea</taxon>
    </lineage>
</organism>
<dbReference type="KEGG" id="ndv:NDEV_0853"/>
<reference evidence="3" key="1">
    <citation type="submission" date="2015-10" db="EMBL/GenBank/DDBJ databases">
        <authorList>
            <person name="Lehtovirta-Morley L.E."/>
            <person name="Vieille C."/>
        </authorList>
    </citation>
    <scope>NUCLEOTIDE SEQUENCE [LARGE SCALE GENOMIC DNA]</scope>
</reference>
<dbReference type="EMBL" id="LN890280">
    <property type="protein sequence ID" value="CUR51618.1"/>
    <property type="molecule type" value="Genomic_DNA"/>
</dbReference>
<protein>
    <submittedName>
        <fullName evidence="2">Uncharacterized protein</fullName>
    </submittedName>
</protein>
<dbReference type="AlphaFoldDB" id="A0A128A2R3"/>